<dbReference type="InterPro" id="IPR003660">
    <property type="entry name" value="HAMP_dom"/>
</dbReference>
<name>A0A9X3WJS1_9BACI</name>
<dbReference type="GO" id="GO:0007165">
    <property type="term" value="P:signal transduction"/>
    <property type="evidence" value="ECO:0007669"/>
    <property type="project" value="UniProtKB-KW"/>
</dbReference>
<dbReference type="SMART" id="SM00283">
    <property type="entry name" value="MA"/>
    <property type="match status" value="1"/>
</dbReference>
<dbReference type="PROSITE" id="PS50885">
    <property type="entry name" value="HAMP"/>
    <property type="match status" value="1"/>
</dbReference>
<protein>
    <submittedName>
        <fullName evidence="10">Methyl-accepting chemotaxis protein</fullName>
    </submittedName>
</protein>
<evidence type="ECO:0000256" key="1">
    <source>
        <dbReference type="ARBA" id="ARBA00004236"/>
    </source>
</evidence>
<evidence type="ECO:0000313" key="11">
    <source>
        <dbReference type="Proteomes" id="UP001145072"/>
    </source>
</evidence>
<dbReference type="PROSITE" id="PS50111">
    <property type="entry name" value="CHEMOTAXIS_TRANSDUC_2"/>
    <property type="match status" value="1"/>
</dbReference>
<dbReference type="PANTHER" id="PTHR32089:SF112">
    <property type="entry name" value="LYSOZYME-LIKE PROTEIN-RELATED"/>
    <property type="match status" value="1"/>
</dbReference>
<dbReference type="CDD" id="cd06225">
    <property type="entry name" value="HAMP"/>
    <property type="match status" value="1"/>
</dbReference>
<proteinExistence type="inferred from homology"/>
<feature type="transmembrane region" description="Helical" evidence="7">
    <location>
        <begin position="199"/>
        <end position="219"/>
    </location>
</feature>
<evidence type="ECO:0000256" key="6">
    <source>
        <dbReference type="PROSITE-ProRule" id="PRU00284"/>
    </source>
</evidence>
<dbReference type="EMBL" id="JAMQJZ010000003">
    <property type="protein sequence ID" value="MDC3419895.1"/>
    <property type="molecule type" value="Genomic_DNA"/>
</dbReference>
<dbReference type="Pfam" id="PF00015">
    <property type="entry name" value="MCPsignal"/>
    <property type="match status" value="1"/>
</dbReference>
<keyword evidence="11" id="KW-1185">Reference proteome</keyword>
<dbReference type="Proteomes" id="UP001145072">
    <property type="component" value="Unassembled WGS sequence"/>
</dbReference>
<keyword evidence="7" id="KW-0812">Transmembrane</keyword>
<dbReference type="RefSeq" id="WP_259870651.1">
    <property type="nucleotide sequence ID" value="NZ_JAMQJZ010000003.1"/>
</dbReference>
<comment type="caution">
    <text evidence="10">The sequence shown here is derived from an EMBL/GenBank/DDBJ whole genome shotgun (WGS) entry which is preliminary data.</text>
</comment>
<evidence type="ECO:0000259" key="9">
    <source>
        <dbReference type="PROSITE" id="PS50885"/>
    </source>
</evidence>
<comment type="subcellular location">
    <subcellularLocation>
        <location evidence="1">Cell membrane</location>
    </subcellularLocation>
</comment>
<dbReference type="GO" id="GO:0005886">
    <property type="term" value="C:plasma membrane"/>
    <property type="evidence" value="ECO:0007669"/>
    <property type="project" value="UniProtKB-SubCell"/>
</dbReference>
<dbReference type="Pfam" id="PF00672">
    <property type="entry name" value="HAMP"/>
    <property type="match status" value="1"/>
</dbReference>
<feature type="transmembrane region" description="Helical" evidence="7">
    <location>
        <begin position="26"/>
        <end position="45"/>
    </location>
</feature>
<dbReference type="Gene3D" id="6.10.340.10">
    <property type="match status" value="1"/>
</dbReference>
<evidence type="ECO:0000256" key="2">
    <source>
        <dbReference type="ARBA" id="ARBA00022475"/>
    </source>
</evidence>
<keyword evidence="4 6" id="KW-0807">Transducer</keyword>
<sequence length="581" mass="63996">MFKRLIERIPSIQIKRFSDYNIGMKYGIILVIVFLLFGISTGVVTKLNMNTKQSMDVQTVKSERAINLMEMSAITDSKSLQIVSYIQSPEKRIIDEYNSYLGKLNVLQANVRKAVETEEQLKHVDQIVANHRDMNTLFLNDIVPTMESGNLEMANSLVEEVNKLGSDTITLLADLKTFMDEERNDAINQANRSQQTANIVLIVSMVASILIGGLFVFFVSRRVSKNLNKVVEVTSQIADGNLNVDRIQYNGEDEVGRIATAMNHMSSTLKHMIKQVATISGTVRLQSKELTQASNEVMIGSHQIASTMQDLASGTETQANNASELSSTMEQFSIQMQEANMNGEYIHNASNDVLQLTTNGAQLMDESVRQMELIDQIVQNAVQKVKGLDMQSQQISKLVSVIKNIAEQTNLLALNAAIEAARAGEHGRGFAVVADEVRKLAEQVGHSVTDITTIVHRIQSESSDVVDSLQSGYSEVEKGTVQMKSTGETFASVTESMKEMVSRIQHVTDTLSNMSGSSQEMSASIEEIASISEESAASVEHTSATAMEASRAIEEVSQSYDELSKLAEQLNELVSQFKLVS</sequence>
<dbReference type="SMART" id="SM00304">
    <property type="entry name" value="HAMP"/>
    <property type="match status" value="1"/>
</dbReference>
<accession>A0A9X3WJS1</accession>
<reference evidence="10" key="1">
    <citation type="submission" date="2022-06" db="EMBL/GenBank/DDBJ databases">
        <title>Aquibacillus sp. a new bacterium isolated from soil saline samples.</title>
        <authorList>
            <person name="Galisteo C."/>
            <person name="De La Haba R."/>
            <person name="Sanchez-Porro C."/>
            <person name="Ventosa A."/>
        </authorList>
    </citation>
    <scope>NUCLEOTIDE SEQUENCE</scope>
    <source>
        <strain evidence="10">JCM 12387</strain>
    </source>
</reference>
<feature type="domain" description="HAMP" evidence="9">
    <location>
        <begin position="221"/>
        <end position="274"/>
    </location>
</feature>
<dbReference type="Gene3D" id="1.10.287.950">
    <property type="entry name" value="Methyl-accepting chemotaxis protein"/>
    <property type="match status" value="1"/>
</dbReference>
<keyword evidence="2" id="KW-1003">Cell membrane</keyword>
<organism evidence="10 11">
    <name type="scientific">Aquibacillus koreensis</name>
    <dbReference type="NCBI Taxonomy" id="279446"/>
    <lineage>
        <taxon>Bacteria</taxon>
        <taxon>Bacillati</taxon>
        <taxon>Bacillota</taxon>
        <taxon>Bacilli</taxon>
        <taxon>Bacillales</taxon>
        <taxon>Bacillaceae</taxon>
        <taxon>Aquibacillus</taxon>
    </lineage>
</organism>
<dbReference type="CDD" id="cd11386">
    <property type="entry name" value="MCP_signal"/>
    <property type="match status" value="1"/>
</dbReference>
<dbReference type="InterPro" id="IPR004089">
    <property type="entry name" value="MCPsignal_dom"/>
</dbReference>
<evidence type="ECO:0000313" key="10">
    <source>
        <dbReference type="EMBL" id="MDC3419895.1"/>
    </source>
</evidence>
<dbReference type="SUPFAM" id="SSF58104">
    <property type="entry name" value="Methyl-accepting chemotaxis protein (MCP) signaling domain"/>
    <property type="match status" value="1"/>
</dbReference>
<evidence type="ECO:0000256" key="3">
    <source>
        <dbReference type="ARBA" id="ARBA00023136"/>
    </source>
</evidence>
<dbReference type="PANTHER" id="PTHR32089">
    <property type="entry name" value="METHYL-ACCEPTING CHEMOTAXIS PROTEIN MCPB"/>
    <property type="match status" value="1"/>
</dbReference>
<evidence type="ECO:0000256" key="7">
    <source>
        <dbReference type="SAM" id="Phobius"/>
    </source>
</evidence>
<keyword evidence="3 7" id="KW-0472">Membrane</keyword>
<gene>
    <name evidence="10" type="ORF">NC661_05875</name>
</gene>
<evidence type="ECO:0000256" key="5">
    <source>
        <dbReference type="ARBA" id="ARBA00029447"/>
    </source>
</evidence>
<keyword evidence="7" id="KW-1133">Transmembrane helix</keyword>
<feature type="domain" description="Methyl-accepting transducer" evidence="8">
    <location>
        <begin position="293"/>
        <end position="543"/>
    </location>
</feature>
<dbReference type="AlphaFoldDB" id="A0A9X3WJS1"/>
<comment type="similarity">
    <text evidence="5">Belongs to the methyl-accepting chemotaxis (MCP) protein family.</text>
</comment>
<evidence type="ECO:0000256" key="4">
    <source>
        <dbReference type="ARBA" id="ARBA00023224"/>
    </source>
</evidence>
<evidence type="ECO:0000259" key="8">
    <source>
        <dbReference type="PROSITE" id="PS50111"/>
    </source>
</evidence>